<name>A0A162PQG8_9CRUS</name>
<accession>A0A162PQG8</accession>
<organism evidence="2 3">
    <name type="scientific">Daphnia magna</name>
    <dbReference type="NCBI Taxonomy" id="35525"/>
    <lineage>
        <taxon>Eukaryota</taxon>
        <taxon>Metazoa</taxon>
        <taxon>Ecdysozoa</taxon>
        <taxon>Arthropoda</taxon>
        <taxon>Crustacea</taxon>
        <taxon>Branchiopoda</taxon>
        <taxon>Diplostraca</taxon>
        <taxon>Cladocera</taxon>
        <taxon>Anomopoda</taxon>
        <taxon>Daphniidae</taxon>
        <taxon>Daphnia</taxon>
    </lineage>
</organism>
<evidence type="ECO:0000313" key="2">
    <source>
        <dbReference type="EMBL" id="KZS19057.1"/>
    </source>
</evidence>
<protein>
    <submittedName>
        <fullName evidence="2">Uncharacterized protein</fullName>
    </submittedName>
</protein>
<proteinExistence type="predicted"/>
<keyword evidence="1" id="KW-0472">Membrane</keyword>
<dbReference type="EMBL" id="LRGB01000446">
    <property type="protein sequence ID" value="KZS19057.1"/>
    <property type="molecule type" value="Genomic_DNA"/>
</dbReference>
<evidence type="ECO:0000313" key="3">
    <source>
        <dbReference type="Proteomes" id="UP000076858"/>
    </source>
</evidence>
<comment type="caution">
    <text evidence="2">The sequence shown here is derived from an EMBL/GenBank/DDBJ whole genome shotgun (WGS) entry which is preliminary data.</text>
</comment>
<dbReference type="AlphaFoldDB" id="A0A162PQG8"/>
<sequence>MSACQKQPDNPPRHLQSLTCGAQAVLQALLLLVYFMVMLTSSDLSGGIWLQRIFRKLVLCKILILRNSWLILGRI</sequence>
<keyword evidence="1" id="KW-0812">Transmembrane</keyword>
<evidence type="ECO:0000256" key="1">
    <source>
        <dbReference type="SAM" id="Phobius"/>
    </source>
</evidence>
<keyword evidence="3" id="KW-1185">Reference proteome</keyword>
<gene>
    <name evidence="2" type="ORF">APZ42_014573</name>
</gene>
<reference evidence="2 3" key="1">
    <citation type="submission" date="2016-03" db="EMBL/GenBank/DDBJ databases">
        <title>EvidentialGene: Evidence-directed Construction of Genes on Genomes.</title>
        <authorList>
            <person name="Gilbert D.G."/>
            <person name="Choi J.-H."/>
            <person name="Mockaitis K."/>
            <person name="Colbourne J."/>
            <person name="Pfrender M."/>
        </authorList>
    </citation>
    <scope>NUCLEOTIDE SEQUENCE [LARGE SCALE GENOMIC DNA]</scope>
    <source>
        <strain evidence="2 3">Xinb3</strain>
        <tissue evidence="2">Complete organism</tissue>
    </source>
</reference>
<feature type="transmembrane region" description="Helical" evidence="1">
    <location>
        <begin position="21"/>
        <end position="41"/>
    </location>
</feature>
<keyword evidence="1" id="KW-1133">Transmembrane helix</keyword>
<dbReference type="Proteomes" id="UP000076858">
    <property type="component" value="Unassembled WGS sequence"/>
</dbReference>